<evidence type="ECO:0000313" key="1">
    <source>
        <dbReference type="EMBL" id="RAK27061.1"/>
    </source>
</evidence>
<accession>A0A364JTW6</accession>
<protein>
    <recommendedName>
        <fullName evidence="3">NinB protein</fullName>
    </recommendedName>
</protein>
<dbReference type="RefSeq" id="WP_111575867.1">
    <property type="nucleotide sequence ID" value="NZ_JBHEEY010000011.1"/>
</dbReference>
<dbReference type="OrthoDB" id="7563948at2"/>
<dbReference type="InterPro" id="IPR036619">
    <property type="entry name" value="NinB_sf"/>
</dbReference>
<comment type="caution">
    <text evidence="1">The sequence shown here is derived from an EMBL/GenBank/DDBJ whole genome shotgun (WGS) entry which is preliminary data.</text>
</comment>
<sequence length="138" mass="15478">MSKKEKPNIVVRKTPRGLQPVSGFDAEMLLAAPIGTEFNLVSLTRRSRPQLRTYWKALNEVVKATGKWPTSEKLHDALKRACGYVEIRYNLDGSSYIATDSISFEAMNHEEFCTYMDQAMAKLAEAVGYDPLAFLEAA</sequence>
<dbReference type="AlphaFoldDB" id="A0A364JTW6"/>
<evidence type="ECO:0000313" key="2">
    <source>
        <dbReference type="Proteomes" id="UP000249453"/>
    </source>
</evidence>
<dbReference type="Gene3D" id="1.10.3790.10">
    <property type="entry name" value="NinB"/>
    <property type="match status" value="1"/>
</dbReference>
<keyword evidence="2" id="KW-1185">Reference proteome</keyword>
<proteinExistence type="predicted"/>
<dbReference type="EMBL" id="QLMK01000011">
    <property type="protein sequence ID" value="RAK27061.1"/>
    <property type="molecule type" value="Genomic_DNA"/>
</dbReference>
<name>A0A364JTW6_9HYPH</name>
<evidence type="ECO:0008006" key="3">
    <source>
        <dbReference type="Google" id="ProtNLM"/>
    </source>
</evidence>
<dbReference type="Proteomes" id="UP000249453">
    <property type="component" value="Unassembled WGS sequence"/>
</dbReference>
<gene>
    <name evidence="1" type="ORF">C7374_11155</name>
</gene>
<reference evidence="1 2" key="1">
    <citation type="submission" date="2018-06" db="EMBL/GenBank/DDBJ databases">
        <title>Genomic Encyclopedia of Type Strains, Phase IV (KMG-IV): sequencing the most valuable type-strain genomes for metagenomic binning, comparative biology and taxonomic classification.</title>
        <authorList>
            <person name="Goeker M."/>
        </authorList>
    </citation>
    <scope>NUCLEOTIDE SEQUENCE [LARGE SCALE GENOMIC DNA]</scope>
    <source>
        <strain evidence="1 2">DSM 26720</strain>
    </source>
</reference>
<organism evidence="1 2">
    <name type="scientific">Falsochrobactrum ovis</name>
    <dbReference type="NCBI Taxonomy" id="1293442"/>
    <lineage>
        <taxon>Bacteria</taxon>
        <taxon>Pseudomonadati</taxon>
        <taxon>Pseudomonadota</taxon>
        <taxon>Alphaproteobacteria</taxon>
        <taxon>Hyphomicrobiales</taxon>
        <taxon>Brucellaceae</taxon>
        <taxon>Falsochrobactrum</taxon>
    </lineage>
</organism>